<dbReference type="GO" id="GO:0009279">
    <property type="term" value="C:cell outer membrane"/>
    <property type="evidence" value="ECO:0007669"/>
    <property type="project" value="UniProtKB-SubCell"/>
</dbReference>
<evidence type="ECO:0000256" key="6">
    <source>
        <dbReference type="ARBA" id="ARBA00023004"/>
    </source>
</evidence>
<gene>
    <name evidence="15" type="ORF">G8770_11310</name>
</gene>
<dbReference type="AlphaFoldDB" id="A0A9E5JT99"/>
<dbReference type="Gene3D" id="2.40.170.20">
    <property type="entry name" value="TonB-dependent receptor, beta-barrel domain"/>
    <property type="match status" value="1"/>
</dbReference>
<dbReference type="Pfam" id="PF07715">
    <property type="entry name" value="Plug"/>
    <property type="match status" value="1"/>
</dbReference>
<keyword evidence="3 11" id="KW-1134">Transmembrane beta strand</keyword>
<evidence type="ECO:0000256" key="10">
    <source>
        <dbReference type="ARBA" id="ARBA00023237"/>
    </source>
</evidence>
<evidence type="ECO:0000256" key="7">
    <source>
        <dbReference type="ARBA" id="ARBA00023065"/>
    </source>
</evidence>
<evidence type="ECO:0000256" key="4">
    <source>
        <dbReference type="ARBA" id="ARBA00022496"/>
    </source>
</evidence>
<keyword evidence="8 12" id="KW-0798">TonB box</keyword>
<dbReference type="EMBL" id="JAAONZ010000007">
    <property type="protein sequence ID" value="NHO66134.1"/>
    <property type="molecule type" value="Genomic_DNA"/>
</dbReference>
<evidence type="ECO:0000256" key="9">
    <source>
        <dbReference type="ARBA" id="ARBA00023136"/>
    </source>
</evidence>
<keyword evidence="7" id="KW-0406">Ion transport</keyword>
<dbReference type="PANTHER" id="PTHR32552:SF81">
    <property type="entry name" value="TONB-DEPENDENT OUTER MEMBRANE RECEPTOR"/>
    <property type="match status" value="1"/>
</dbReference>
<protein>
    <submittedName>
        <fullName evidence="15">TonB-dependent receptor</fullName>
    </submittedName>
</protein>
<keyword evidence="9 11" id="KW-0472">Membrane</keyword>
<feature type="domain" description="TonB-dependent receptor plug" evidence="14">
    <location>
        <begin position="67"/>
        <end position="173"/>
    </location>
</feature>
<comment type="caution">
    <text evidence="15">The sequence shown here is derived from an EMBL/GenBank/DDBJ whole genome shotgun (WGS) entry which is preliminary data.</text>
</comment>
<evidence type="ECO:0000256" key="5">
    <source>
        <dbReference type="ARBA" id="ARBA00022692"/>
    </source>
</evidence>
<keyword evidence="15" id="KW-0675">Receptor</keyword>
<evidence type="ECO:0000256" key="8">
    <source>
        <dbReference type="ARBA" id="ARBA00023077"/>
    </source>
</evidence>
<dbReference type="RefSeq" id="WP_167186392.1">
    <property type="nucleotide sequence ID" value="NZ_JAAONZ010000007.1"/>
</dbReference>
<comment type="similarity">
    <text evidence="11 12">Belongs to the TonB-dependent receptor family.</text>
</comment>
<evidence type="ECO:0000256" key="2">
    <source>
        <dbReference type="ARBA" id="ARBA00022448"/>
    </source>
</evidence>
<proteinExistence type="inferred from homology"/>
<dbReference type="SUPFAM" id="SSF56935">
    <property type="entry name" value="Porins"/>
    <property type="match status" value="1"/>
</dbReference>
<feature type="domain" description="TonB-dependent receptor-like beta-barrel" evidence="13">
    <location>
        <begin position="300"/>
        <end position="781"/>
    </location>
</feature>
<keyword evidence="16" id="KW-1185">Reference proteome</keyword>
<comment type="subcellular location">
    <subcellularLocation>
        <location evidence="1 11">Cell outer membrane</location>
        <topology evidence="1 11">Multi-pass membrane protein</topology>
    </subcellularLocation>
</comment>
<evidence type="ECO:0000259" key="13">
    <source>
        <dbReference type="Pfam" id="PF00593"/>
    </source>
</evidence>
<evidence type="ECO:0000256" key="11">
    <source>
        <dbReference type="PROSITE-ProRule" id="PRU01360"/>
    </source>
</evidence>
<dbReference type="InterPro" id="IPR039426">
    <property type="entry name" value="TonB-dep_rcpt-like"/>
</dbReference>
<dbReference type="InterPro" id="IPR036942">
    <property type="entry name" value="Beta-barrel_TonB_sf"/>
</dbReference>
<accession>A0A9E5JT99</accession>
<reference evidence="15" key="1">
    <citation type="submission" date="2020-03" db="EMBL/GenBank/DDBJ databases">
        <authorList>
            <person name="Guo F."/>
        </authorList>
    </citation>
    <scope>NUCLEOTIDE SEQUENCE</scope>
    <source>
        <strain evidence="15">JCM 30134</strain>
    </source>
</reference>
<dbReference type="PROSITE" id="PS52016">
    <property type="entry name" value="TONB_DEPENDENT_REC_3"/>
    <property type="match status" value="1"/>
</dbReference>
<dbReference type="GO" id="GO:0006826">
    <property type="term" value="P:iron ion transport"/>
    <property type="evidence" value="ECO:0007669"/>
    <property type="project" value="UniProtKB-KW"/>
</dbReference>
<evidence type="ECO:0000313" key="16">
    <source>
        <dbReference type="Proteomes" id="UP000787472"/>
    </source>
</evidence>
<sequence>MTKINKINISSLRGTDMSSHNQPAFKKNALCLAVSGCVFISCLSPIANALEIEEIVVTSQKREQSTNDVGMSITALSGDTLKELSIDDVSDLAIVTPGLNYSDSGSGTPVYTMRGVGFNEGSLQATSTVGIYNDEVAVPFPIMSNGPMMDVERVEVMKGPQGTLFGRNSTGGAINYIANKPTEVFEAGMTFGVGNYETYDAEGFVSGSISDAVRARLAFKTTQSNEGWQESVSSNDTLGEKDKTGVRLLVEADLSENVDALLSLNWWADKSDTIAPQANQRAWQRESNTAVVNKIEEYWSIDSRDDNSIADWTRNSDFSRDHEQKAASLTLNWHINDDLTLTSLSGFSNFKDHGSSHSRDGWGGAPVSDPEIEDLINNLALANGYVPESYLTNSGYTIVADINAFSQELRLSGSNDTVTWLAGAYYSTDKVESTTRLNHDLASNTNTEGGVGGFQRINYFTDQEGESISVFAHTEWQLTDQLNLTVAARQSHDEIDFEGCSADIYGDMAQLFNGIFGTDTQQGECYTILHDTDPLVSGSRPKNLNEDSTSAKLGLNYFLNEDVMLYTSYSRGFKSGSFPTLAASTDLSLEPVVQEKLIALEVGVKATLFDGAAQFNAAAFSYDYTNKQMLTKTPSAFGSVFILANIPESKINGVEFELQSSPMDGLFLSLAGSYLETEVEEFTGYTQTGLTPVDLSGSEFPFTPEFQFTALVNYEHDISDNLIASIGADVSYSGSTQSDYASSEAPLDPVFELDSYTLLGLRAGLRAADDQWSLILWGRNVTDEFYANNTMKSTDSILRFNGMPATYGLTFSYNWF</sequence>
<dbReference type="InterPro" id="IPR000531">
    <property type="entry name" value="Beta-barrel_TonB"/>
</dbReference>
<keyword evidence="10 11" id="KW-0998">Cell outer membrane</keyword>
<dbReference type="Pfam" id="PF00593">
    <property type="entry name" value="TonB_dep_Rec_b-barrel"/>
    <property type="match status" value="1"/>
</dbReference>
<keyword evidence="6" id="KW-0408">Iron</keyword>
<dbReference type="InterPro" id="IPR012910">
    <property type="entry name" value="Plug_dom"/>
</dbReference>
<evidence type="ECO:0000256" key="3">
    <source>
        <dbReference type="ARBA" id="ARBA00022452"/>
    </source>
</evidence>
<evidence type="ECO:0000259" key="14">
    <source>
        <dbReference type="Pfam" id="PF07715"/>
    </source>
</evidence>
<evidence type="ECO:0000256" key="12">
    <source>
        <dbReference type="RuleBase" id="RU003357"/>
    </source>
</evidence>
<evidence type="ECO:0000256" key="1">
    <source>
        <dbReference type="ARBA" id="ARBA00004571"/>
    </source>
</evidence>
<name>A0A9E5JT99_9GAMM</name>
<dbReference type="PANTHER" id="PTHR32552">
    <property type="entry name" value="FERRICHROME IRON RECEPTOR-RELATED"/>
    <property type="match status" value="1"/>
</dbReference>
<keyword evidence="2 11" id="KW-0813">Transport</keyword>
<organism evidence="15 16">
    <name type="scientific">Pseudomaricurvus hydrocarbonicus</name>
    <dbReference type="NCBI Taxonomy" id="1470433"/>
    <lineage>
        <taxon>Bacteria</taxon>
        <taxon>Pseudomonadati</taxon>
        <taxon>Pseudomonadota</taxon>
        <taxon>Gammaproteobacteria</taxon>
        <taxon>Cellvibrionales</taxon>
        <taxon>Cellvibrionaceae</taxon>
        <taxon>Pseudomaricurvus</taxon>
    </lineage>
</organism>
<keyword evidence="4" id="KW-0410">Iron transport</keyword>
<dbReference type="Proteomes" id="UP000787472">
    <property type="component" value="Unassembled WGS sequence"/>
</dbReference>
<keyword evidence="5 11" id="KW-0812">Transmembrane</keyword>
<evidence type="ECO:0000313" key="15">
    <source>
        <dbReference type="EMBL" id="NHO66134.1"/>
    </source>
</evidence>